<keyword evidence="2" id="KW-1185">Reference proteome</keyword>
<evidence type="ECO:0000313" key="2">
    <source>
        <dbReference type="Proteomes" id="UP001165576"/>
    </source>
</evidence>
<evidence type="ECO:0000313" key="1">
    <source>
        <dbReference type="EMBL" id="MCX5617786.1"/>
    </source>
</evidence>
<organism evidence="1 2">
    <name type="scientific">Bombella pluederhausensis</name>
    <dbReference type="NCBI Taxonomy" id="2967336"/>
    <lineage>
        <taxon>Bacteria</taxon>
        <taxon>Pseudomonadati</taxon>
        <taxon>Pseudomonadota</taxon>
        <taxon>Alphaproteobacteria</taxon>
        <taxon>Acetobacterales</taxon>
        <taxon>Acetobacteraceae</taxon>
        <taxon>Bombella</taxon>
    </lineage>
</organism>
<reference evidence="1" key="1">
    <citation type="submission" date="2022-07" db="EMBL/GenBank/DDBJ databases">
        <title>Bombella genomes.</title>
        <authorList>
            <person name="Harer L."/>
            <person name="Styblova S."/>
            <person name="Ehrmann M."/>
        </authorList>
    </citation>
    <scope>NUCLEOTIDE SEQUENCE</scope>
    <source>
        <strain evidence="1">TMW 2.2543</strain>
    </source>
</reference>
<protein>
    <submittedName>
        <fullName evidence="1">Uncharacterized protein</fullName>
    </submittedName>
</protein>
<comment type="caution">
    <text evidence="1">The sequence shown here is derived from an EMBL/GenBank/DDBJ whole genome shotgun (WGS) entry which is preliminary data.</text>
</comment>
<name>A0ABT3WLS8_9PROT</name>
<dbReference type="EMBL" id="JANIDY010000001">
    <property type="protein sequence ID" value="MCX5617786.1"/>
    <property type="molecule type" value="Genomic_DNA"/>
</dbReference>
<dbReference type="RefSeq" id="WP_266116251.1">
    <property type="nucleotide sequence ID" value="NZ_JANIDY010000001.1"/>
</dbReference>
<sequence length="144" mass="16001">MTTLIETILENPAQYGFMQTSNIAHFQLPPAIEAGPSLKTLSGDVIPCQRCNGLWYNFVLPTETSHLLLDMASPDVLDRTIAELTLFVGAREWSLPIPSMQTTAQNGRGRMVQINLPPMPHWVQGLLCIRLGPAERNYLEQEAA</sequence>
<gene>
    <name evidence="1" type="ORF">NQF86_03735</name>
</gene>
<dbReference type="Proteomes" id="UP001165576">
    <property type="component" value="Unassembled WGS sequence"/>
</dbReference>
<accession>A0ABT3WLS8</accession>
<proteinExistence type="predicted"/>